<evidence type="ECO:0000313" key="4">
    <source>
        <dbReference type="EMBL" id="KZV25883.1"/>
    </source>
</evidence>
<dbReference type="OrthoDB" id="1939700at2759"/>
<evidence type="ECO:0008006" key="6">
    <source>
        <dbReference type="Google" id="ProtNLM"/>
    </source>
</evidence>
<feature type="domain" description="DUF4378" evidence="2">
    <location>
        <begin position="539"/>
        <end position="683"/>
    </location>
</feature>
<sequence>MGKEWLYWVGGGGGGSAGRRGRMAGGREEEGTAAEASAGCMCAVFQLFDLNNFQFPLTSHHSEFKPDDSFLREEATISKGVEAPRNSLDLEEPASAMEAASMSLPLAMEKEEENLNFPVGMKIKTPKSIIPTSALKSRTDTSDVSSECSSYSPGTKTPNLVARLMGLDLLPECTSPSNPKLKPKSHFLKNISKTETTLVRSRSNRTFFDDDSSMGTARSLPETPRISSSRRSDSEIHRLSLQFNKENACEEFDRGRSRRGSRFKMQNENASSPGHYARQIVKQVKENVSRRVGADITNRNGSEPTRRDENLVLLKPYKRNPAMVSRFGDDYTPSCSPKLRFLENTKNKPLAEANAKSPRNSKSSDYSPPQGISNSNSWRPKVQIFQEQQPKKDYKKMASSGKCKSSSLKKFLPPQGSDHGIKNKREESFVRSPAKNKASLTDKKCKKTPFSSDVFYISAPVLIPVKKDPSPPVTKLPQNQSQVSDALASKRRAQLSSKPSHSYKLQLHTDKIFDVLENVEPDSTNGCATAPSAAAEYEKYIQKILRRTRRKWHCCAHPLDPTIFHYLELFQPTTGATSAAFLSRRSDRKLIFQLVDELLGEILRPRLGLLKLASPVDEDSSLVDELCKKIEGFPAAKCEVLEDIDGLIEGDLCNLPLQRSFEEEGENIVCEIAGEITEWLMRETVAEVDSGTGEESRQGVADVTWRLPSGEIPLVGFIGPRFLGSSSLDTVKREWN</sequence>
<feature type="compositionally biased region" description="Basic and acidic residues" evidence="1">
    <location>
        <begin position="419"/>
        <end position="429"/>
    </location>
</feature>
<evidence type="ECO:0000256" key="1">
    <source>
        <dbReference type="SAM" id="MobiDB-lite"/>
    </source>
</evidence>
<evidence type="ECO:0000259" key="3">
    <source>
        <dbReference type="Pfam" id="PF14383"/>
    </source>
</evidence>
<accession>A0A2Z7AWN2</accession>
<feature type="region of interest" description="Disordered" evidence="1">
    <location>
        <begin position="338"/>
        <end position="443"/>
    </location>
</feature>
<reference evidence="4 5" key="1">
    <citation type="journal article" date="2015" name="Proc. Natl. Acad. Sci. U.S.A.">
        <title>The resurrection genome of Boea hygrometrica: A blueprint for survival of dehydration.</title>
        <authorList>
            <person name="Xiao L."/>
            <person name="Yang G."/>
            <person name="Zhang L."/>
            <person name="Yang X."/>
            <person name="Zhao S."/>
            <person name="Ji Z."/>
            <person name="Zhou Q."/>
            <person name="Hu M."/>
            <person name="Wang Y."/>
            <person name="Chen M."/>
            <person name="Xu Y."/>
            <person name="Jin H."/>
            <person name="Xiao X."/>
            <person name="Hu G."/>
            <person name="Bao F."/>
            <person name="Hu Y."/>
            <person name="Wan P."/>
            <person name="Li L."/>
            <person name="Deng X."/>
            <person name="Kuang T."/>
            <person name="Xiang C."/>
            <person name="Zhu J.K."/>
            <person name="Oliver M.J."/>
            <person name="He Y."/>
        </authorList>
    </citation>
    <scope>NUCLEOTIDE SEQUENCE [LARGE SCALE GENOMIC DNA]</scope>
    <source>
        <strain evidence="5">cv. XS01</strain>
    </source>
</reference>
<gene>
    <name evidence="4" type="ORF">F511_20130</name>
</gene>
<dbReference type="Proteomes" id="UP000250235">
    <property type="component" value="Unassembled WGS sequence"/>
</dbReference>
<name>A0A2Z7AWN2_9LAMI</name>
<feature type="region of interest" description="Disordered" evidence="1">
    <location>
        <begin position="133"/>
        <end position="155"/>
    </location>
</feature>
<feature type="domain" description="DUF3741" evidence="3">
    <location>
        <begin position="145"/>
        <end position="172"/>
    </location>
</feature>
<protein>
    <recommendedName>
        <fullName evidence="6">DUF4378 domain-containing protein</fullName>
    </recommendedName>
</protein>
<dbReference type="Pfam" id="PF14383">
    <property type="entry name" value="VARLMGL"/>
    <property type="match status" value="1"/>
</dbReference>
<dbReference type="InterPro" id="IPR025486">
    <property type="entry name" value="DUF4378"/>
</dbReference>
<proteinExistence type="predicted"/>
<dbReference type="EMBL" id="KV011811">
    <property type="protein sequence ID" value="KZV25883.1"/>
    <property type="molecule type" value="Genomic_DNA"/>
</dbReference>
<dbReference type="PANTHER" id="PTHR37751:SF1">
    <property type="entry name" value="LOW PROTEIN: M-PHASE INDUCER PHOSPHATASE-LIKE PROTEIN"/>
    <property type="match status" value="1"/>
</dbReference>
<organism evidence="4 5">
    <name type="scientific">Dorcoceras hygrometricum</name>
    <dbReference type="NCBI Taxonomy" id="472368"/>
    <lineage>
        <taxon>Eukaryota</taxon>
        <taxon>Viridiplantae</taxon>
        <taxon>Streptophyta</taxon>
        <taxon>Embryophyta</taxon>
        <taxon>Tracheophyta</taxon>
        <taxon>Spermatophyta</taxon>
        <taxon>Magnoliopsida</taxon>
        <taxon>eudicotyledons</taxon>
        <taxon>Gunneridae</taxon>
        <taxon>Pentapetalae</taxon>
        <taxon>asterids</taxon>
        <taxon>lamiids</taxon>
        <taxon>Lamiales</taxon>
        <taxon>Gesneriaceae</taxon>
        <taxon>Didymocarpoideae</taxon>
        <taxon>Trichosporeae</taxon>
        <taxon>Loxocarpinae</taxon>
        <taxon>Dorcoceras</taxon>
    </lineage>
</organism>
<feature type="region of interest" description="Disordered" evidence="1">
    <location>
        <begin position="252"/>
        <end position="276"/>
    </location>
</feature>
<feature type="compositionally biased region" description="Polar residues" evidence="1">
    <location>
        <begin position="357"/>
        <end position="378"/>
    </location>
</feature>
<dbReference type="Pfam" id="PF14309">
    <property type="entry name" value="DUF4378"/>
    <property type="match status" value="1"/>
</dbReference>
<dbReference type="PANTHER" id="PTHR37751">
    <property type="entry name" value="LOW PROTEIN: M-PHASE INDUCER PHOSPHATASE-LIKE PROTEIN"/>
    <property type="match status" value="1"/>
</dbReference>
<feature type="compositionally biased region" description="Low complexity" evidence="1">
    <location>
        <begin position="397"/>
        <end position="410"/>
    </location>
</feature>
<evidence type="ECO:0000259" key="2">
    <source>
        <dbReference type="Pfam" id="PF14309"/>
    </source>
</evidence>
<dbReference type="InterPro" id="IPR032795">
    <property type="entry name" value="DUF3741-assoc"/>
</dbReference>
<feature type="region of interest" description="Disordered" evidence="1">
    <location>
        <begin position="207"/>
        <end position="235"/>
    </location>
</feature>
<dbReference type="AlphaFoldDB" id="A0A2Z7AWN2"/>
<keyword evidence="5" id="KW-1185">Reference proteome</keyword>
<evidence type="ECO:0000313" key="5">
    <source>
        <dbReference type="Proteomes" id="UP000250235"/>
    </source>
</evidence>